<organism evidence="1 2">
    <name type="scientific">Pieris brassicae</name>
    <name type="common">White butterfly</name>
    <name type="synonym">Large white butterfly</name>
    <dbReference type="NCBI Taxonomy" id="7116"/>
    <lineage>
        <taxon>Eukaryota</taxon>
        <taxon>Metazoa</taxon>
        <taxon>Ecdysozoa</taxon>
        <taxon>Arthropoda</taxon>
        <taxon>Hexapoda</taxon>
        <taxon>Insecta</taxon>
        <taxon>Pterygota</taxon>
        <taxon>Neoptera</taxon>
        <taxon>Endopterygota</taxon>
        <taxon>Lepidoptera</taxon>
        <taxon>Glossata</taxon>
        <taxon>Ditrysia</taxon>
        <taxon>Papilionoidea</taxon>
        <taxon>Pieridae</taxon>
        <taxon>Pierinae</taxon>
        <taxon>Pieris</taxon>
    </lineage>
</organism>
<evidence type="ECO:0000313" key="1">
    <source>
        <dbReference type="EMBL" id="CAH4034578.1"/>
    </source>
</evidence>
<reference evidence="1" key="1">
    <citation type="submission" date="2022-05" db="EMBL/GenBank/DDBJ databases">
        <authorList>
            <person name="Okamura Y."/>
        </authorList>
    </citation>
    <scope>NUCLEOTIDE SEQUENCE</scope>
</reference>
<evidence type="ECO:0000313" key="2">
    <source>
        <dbReference type="Proteomes" id="UP001152562"/>
    </source>
</evidence>
<proteinExistence type="predicted"/>
<dbReference type="AlphaFoldDB" id="A0A9P0TLR7"/>
<comment type="caution">
    <text evidence="1">The sequence shown here is derived from an EMBL/GenBank/DDBJ whole genome shotgun (WGS) entry which is preliminary data.</text>
</comment>
<name>A0A9P0TLR7_PIEBR</name>
<sequence>MPRESCEADSHEKEPTAYVKLSVKLLLKHLHKSRFTTTKSNSLIMSAAVTPLTPVKYGPTDLGHIFMHRVFLGGNKISGAIGASNAVLVPI</sequence>
<keyword evidence="2" id="KW-1185">Reference proteome</keyword>
<dbReference type="Proteomes" id="UP001152562">
    <property type="component" value="Unassembled WGS sequence"/>
</dbReference>
<gene>
    <name evidence="1" type="ORF">PIBRA_LOCUS10747</name>
</gene>
<accession>A0A9P0TLR7</accession>
<protein>
    <submittedName>
        <fullName evidence="1">Uncharacterized protein</fullName>
    </submittedName>
</protein>
<dbReference type="EMBL" id="CALOZG010000042">
    <property type="protein sequence ID" value="CAH4034578.1"/>
    <property type="molecule type" value="Genomic_DNA"/>
</dbReference>